<feature type="transmembrane region" description="Helical" evidence="2">
    <location>
        <begin position="128"/>
        <end position="149"/>
    </location>
</feature>
<evidence type="ECO:0000256" key="2">
    <source>
        <dbReference type="SAM" id="Phobius"/>
    </source>
</evidence>
<sequence>MGRPQGQPPGGQPYGQQPGGPAGPPPHHGRPGQPGGTQPQGGYGQAPQGGYGQPQGGYGQPPQGGYGQAPQGGYGQPSQGGYGAQQQGGYGQPTGQGEQGGGQWTPGGGQPAGPGFYAEEPKRKGPRWLIVALAAVLVVAVGGGAWAAITTLSGGGAQPADVLPANAFAYFRIDLDPSAEQKAAIFSVARKFPDASKRLGEGDDLREAVFEAIKQTDPELKNVDYTKDIDTWLGDRAGVAVVPGTDGKEPEAVLAAQMTDEDKARAGLQKLGAKNFAFTGDYVIFADSQARADDLAKTVSDNSLAKNETFTDDMGSVDEGVMSFWADLPKLAELSGTGSGMAPAQVAAQGRVVGGLSFTSNSVQLVAKARGAKIPALKQSGIKLGELPNTTAAAISVAGAGPAFAQSWPEIRKTLESAGATAQLDSFLQAAEQQFGIKVPDDVSTLLGTDTTIAVDERGLDTMMQASGSGAPQLPLVGIRSTTDEAKAKALLPKLDQLVGGLGLDFQLGKATGSGAMVLASTQAYADELVKGGDLASSDTFKQAVDQADKAQFGLFVDLNKLEKLYASQLPADSKADVAALKAIGMSGTTDETGGTFTIRVLLD</sequence>
<protein>
    <recommendedName>
        <fullName evidence="5">DUF3352 domain-containing protein</fullName>
    </recommendedName>
</protein>
<keyword evidence="2" id="KW-0812">Transmembrane</keyword>
<dbReference type="EMBL" id="JADBEM010000001">
    <property type="protein sequence ID" value="MBE1610810.1"/>
    <property type="molecule type" value="Genomic_DNA"/>
</dbReference>
<reference evidence="3" key="1">
    <citation type="submission" date="2020-10" db="EMBL/GenBank/DDBJ databases">
        <title>Sequencing the genomes of 1000 actinobacteria strains.</title>
        <authorList>
            <person name="Klenk H.-P."/>
        </authorList>
    </citation>
    <scope>NUCLEOTIDE SEQUENCE</scope>
    <source>
        <strain evidence="3">DSM 45354</strain>
    </source>
</reference>
<evidence type="ECO:0000313" key="4">
    <source>
        <dbReference type="Proteomes" id="UP000638648"/>
    </source>
</evidence>
<dbReference type="RefSeq" id="WP_192754126.1">
    <property type="nucleotide sequence ID" value="NZ_BAABJL010000250.1"/>
</dbReference>
<proteinExistence type="predicted"/>
<evidence type="ECO:0000313" key="3">
    <source>
        <dbReference type="EMBL" id="MBE1610810.1"/>
    </source>
</evidence>
<dbReference type="AlphaFoldDB" id="A0A927N9H4"/>
<evidence type="ECO:0008006" key="5">
    <source>
        <dbReference type="Google" id="ProtNLM"/>
    </source>
</evidence>
<dbReference type="InterPro" id="IPR021787">
    <property type="entry name" value="DUF3352"/>
</dbReference>
<accession>A0A927N9H4</accession>
<feature type="region of interest" description="Disordered" evidence="1">
    <location>
        <begin position="1"/>
        <end position="120"/>
    </location>
</feature>
<keyword evidence="2" id="KW-0472">Membrane</keyword>
<comment type="caution">
    <text evidence="3">The sequence shown here is derived from an EMBL/GenBank/DDBJ whole genome shotgun (WGS) entry which is preliminary data.</text>
</comment>
<gene>
    <name evidence="3" type="ORF">HEB94_007658</name>
</gene>
<dbReference type="Pfam" id="PF11832">
    <property type="entry name" value="DUF3352"/>
    <property type="match status" value="1"/>
</dbReference>
<name>A0A927N9H4_9ACTN</name>
<evidence type="ECO:0000256" key="1">
    <source>
        <dbReference type="SAM" id="MobiDB-lite"/>
    </source>
</evidence>
<organism evidence="3 4">
    <name type="scientific">Actinopolymorpha pittospori</name>
    <dbReference type="NCBI Taxonomy" id="648752"/>
    <lineage>
        <taxon>Bacteria</taxon>
        <taxon>Bacillati</taxon>
        <taxon>Actinomycetota</taxon>
        <taxon>Actinomycetes</taxon>
        <taxon>Propionibacteriales</taxon>
        <taxon>Actinopolymorphaceae</taxon>
        <taxon>Actinopolymorpha</taxon>
    </lineage>
</organism>
<keyword evidence="4" id="KW-1185">Reference proteome</keyword>
<keyword evidence="2" id="KW-1133">Transmembrane helix</keyword>
<feature type="compositionally biased region" description="Pro residues" evidence="1">
    <location>
        <begin position="1"/>
        <end position="11"/>
    </location>
</feature>
<dbReference type="Proteomes" id="UP000638648">
    <property type="component" value="Unassembled WGS sequence"/>
</dbReference>
<feature type="compositionally biased region" description="Gly residues" evidence="1">
    <location>
        <begin position="32"/>
        <end position="112"/>
    </location>
</feature>